<dbReference type="Proteomes" id="UP000015241">
    <property type="component" value="Unassembled WGS sequence"/>
</dbReference>
<proteinExistence type="predicted"/>
<evidence type="ECO:0000313" key="1">
    <source>
        <dbReference type="EMBL" id="EPS95865.1"/>
    </source>
</evidence>
<dbReference type="EMBL" id="KE504198">
    <property type="protein sequence ID" value="EPS95865.1"/>
    <property type="molecule type" value="Genomic_DNA"/>
</dbReference>
<keyword evidence="2" id="KW-1185">Reference proteome</keyword>
<dbReference type="STRING" id="743788.S8F264"/>
<gene>
    <name evidence="1" type="ORF">FOMPIDRAFT_100031</name>
</gene>
<dbReference type="OrthoDB" id="2526341at2759"/>
<dbReference type="InParanoid" id="S8F264"/>
<protein>
    <submittedName>
        <fullName evidence="1">Uncharacterized protein</fullName>
    </submittedName>
</protein>
<reference evidence="1 2" key="1">
    <citation type="journal article" date="2012" name="Science">
        <title>The Paleozoic origin of enzymatic lignin decomposition reconstructed from 31 fungal genomes.</title>
        <authorList>
            <person name="Floudas D."/>
            <person name="Binder M."/>
            <person name="Riley R."/>
            <person name="Barry K."/>
            <person name="Blanchette R.A."/>
            <person name="Henrissat B."/>
            <person name="Martinez A.T."/>
            <person name="Otillar R."/>
            <person name="Spatafora J.W."/>
            <person name="Yadav J.S."/>
            <person name="Aerts A."/>
            <person name="Benoit I."/>
            <person name="Boyd A."/>
            <person name="Carlson A."/>
            <person name="Copeland A."/>
            <person name="Coutinho P.M."/>
            <person name="de Vries R.P."/>
            <person name="Ferreira P."/>
            <person name="Findley K."/>
            <person name="Foster B."/>
            <person name="Gaskell J."/>
            <person name="Glotzer D."/>
            <person name="Gorecki P."/>
            <person name="Heitman J."/>
            <person name="Hesse C."/>
            <person name="Hori C."/>
            <person name="Igarashi K."/>
            <person name="Jurgens J.A."/>
            <person name="Kallen N."/>
            <person name="Kersten P."/>
            <person name="Kohler A."/>
            <person name="Kuees U."/>
            <person name="Kumar T.K.A."/>
            <person name="Kuo A."/>
            <person name="LaButti K."/>
            <person name="Larrondo L.F."/>
            <person name="Lindquist E."/>
            <person name="Ling A."/>
            <person name="Lombard V."/>
            <person name="Lucas S."/>
            <person name="Lundell T."/>
            <person name="Martin R."/>
            <person name="McLaughlin D.J."/>
            <person name="Morgenstern I."/>
            <person name="Morin E."/>
            <person name="Murat C."/>
            <person name="Nagy L.G."/>
            <person name="Nolan M."/>
            <person name="Ohm R.A."/>
            <person name="Patyshakuliyeva A."/>
            <person name="Rokas A."/>
            <person name="Ruiz-Duenas F.J."/>
            <person name="Sabat G."/>
            <person name="Salamov A."/>
            <person name="Samejima M."/>
            <person name="Schmutz J."/>
            <person name="Slot J.C."/>
            <person name="St John F."/>
            <person name="Stenlid J."/>
            <person name="Sun H."/>
            <person name="Sun S."/>
            <person name="Syed K."/>
            <person name="Tsang A."/>
            <person name="Wiebenga A."/>
            <person name="Young D."/>
            <person name="Pisabarro A."/>
            <person name="Eastwood D.C."/>
            <person name="Martin F."/>
            <person name="Cullen D."/>
            <person name="Grigoriev I.V."/>
            <person name="Hibbett D.S."/>
        </authorList>
    </citation>
    <scope>NUCLEOTIDE SEQUENCE</scope>
    <source>
        <strain evidence="2">FP-58527</strain>
    </source>
</reference>
<dbReference type="HOGENOM" id="CLU_010790_2_3_1"/>
<evidence type="ECO:0000313" key="2">
    <source>
        <dbReference type="Proteomes" id="UP000015241"/>
    </source>
</evidence>
<accession>S8F264</accession>
<sequence length="528" mass="60257">MQPPRKVIRIATSDATGVMSEDLDATSNNLKSNSQRKVSGPKDLLEMPVDIISESRASTYDRAKYLRSEMEEVVDKWDKLLKLGDEDALAMFIGKCILRVQRAPMHVARCIAWSREHAQAVIAEKTALKNKYLKAIVSRLQELGWGDELDCMKTCDYAPIREHKHFGTPQELTDSVWQTIRDNMNQCMEKAREDRLVRERMQVLQGRWVTLEVTLKALSGLPEARAYAIGIGEIVLMPEIRQIIDAPDDVSVDQASFAEVRAKFGDMVERWKTDPVTQLRELIMRARPASVQPKPKETKRKGLRSKAKAQPEIDVLELATTRFHCSHCNGESKGLYWPGVLAHACLRSTVYSEGKDTYERFVYEKHRPCVWHMDRLRVGEPSEAAKVVIRLCGKDPEQATVEEMNALNVMLVRGDGEIRTWRNAILFDDIHGYVSRWSLATTDQLAMAQKLLPDIEMQRSRYSCVSCYGMRPWHHAWWNDDALRHLRQTHGLAKPSLDHKFLVRTLAPDSLFVAGAIKMKLPTVNVID</sequence>
<name>S8F264_FOMSC</name>
<organism evidence="1 2">
    <name type="scientific">Fomitopsis schrenkii</name>
    <name type="common">Brown rot fungus</name>
    <dbReference type="NCBI Taxonomy" id="2126942"/>
    <lineage>
        <taxon>Eukaryota</taxon>
        <taxon>Fungi</taxon>
        <taxon>Dikarya</taxon>
        <taxon>Basidiomycota</taxon>
        <taxon>Agaricomycotina</taxon>
        <taxon>Agaricomycetes</taxon>
        <taxon>Polyporales</taxon>
        <taxon>Fomitopsis</taxon>
    </lineage>
</organism>
<dbReference type="AlphaFoldDB" id="S8F264"/>